<feature type="domain" description="Type IX secretion system protein PorV" evidence="2">
    <location>
        <begin position="21"/>
        <end position="259"/>
    </location>
</feature>
<dbReference type="InterPro" id="IPR045741">
    <property type="entry name" value="PorV"/>
</dbReference>
<dbReference type="Pfam" id="PF19572">
    <property type="entry name" value="PorV"/>
    <property type="match status" value="1"/>
</dbReference>
<evidence type="ECO:0000259" key="2">
    <source>
        <dbReference type="Pfam" id="PF19572"/>
    </source>
</evidence>
<feature type="signal peptide" evidence="1">
    <location>
        <begin position="1"/>
        <end position="22"/>
    </location>
</feature>
<name>A0A259U3E4_9BACT</name>
<dbReference type="InParanoid" id="A0A259U3E4"/>
<gene>
    <name evidence="3" type="ORF">BSZ36_02280</name>
</gene>
<evidence type="ECO:0000313" key="4">
    <source>
        <dbReference type="Proteomes" id="UP000216446"/>
    </source>
</evidence>
<dbReference type="AlphaFoldDB" id="A0A259U3E4"/>
<dbReference type="SUPFAM" id="SSF56935">
    <property type="entry name" value="Porins"/>
    <property type="match status" value="1"/>
</dbReference>
<reference evidence="3 4" key="1">
    <citation type="submission" date="2016-11" db="EMBL/GenBank/DDBJ databases">
        <title>Study of marine rhodopsin-containing bacteria.</title>
        <authorList>
            <person name="Yoshizawa S."/>
            <person name="Kumagai Y."/>
            <person name="Kogure K."/>
        </authorList>
    </citation>
    <scope>NUCLEOTIDE SEQUENCE [LARGE SCALE GENOMIC DNA]</scope>
    <source>
        <strain evidence="3 4">SG-29</strain>
    </source>
</reference>
<dbReference type="EMBL" id="MQWB01000001">
    <property type="protein sequence ID" value="OZC04545.1"/>
    <property type="molecule type" value="Genomic_DNA"/>
</dbReference>
<keyword evidence="1" id="KW-0732">Signal</keyword>
<protein>
    <recommendedName>
        <fullName evidence="2">Type IX secretion system protein PorV domain-containing protein</fullName>
    </recommendedName>
</protein>
<dbReference type="Proteomes" id="UP000216446">
    <property type="component" value="Unassembled WGS sequence"/>
</dbReference>
<dbReference type="NCBIfam" id="NF033710">
    <property type="entry name" value="T9SS_OM_PorV"/>
    <property type="match status" value="1"/>
</dbReference>
<keyword evidence="4" id="KW-1185">Reference proteome</keyword>
<feature type="chain" id="PRO_5013079442" description="Type IX secretion system protein PorV domain-containing protein" evidence="1">
    <location>
        <begin position="23"/>
        <end position="389"/>
    </location>
</feature>
<organism evidence="3 4">
    <name type="scientific">Rubricoccus marinus</name>
    <dbReference type="NCBI Taxonomy" id="716817"/>
    <lineage>
        <taxon>Bacteria</taxon>
        <taxon>Pseudomonadati</taxon>
        <taxon>Rhodothermota</taxon>
        <taxon>Rhodothermia</taxon>
        <taxon>Rhodothermales</taxon>
        <taxon>Rubricoccaceae</taxon>
        <taxon>Rubricoccus</taxon>
    </lineage>
</organism>
<dbReference type="RefSeq" id="WP_179270974.1">
    <property type="nucleotide sequence ID" value="NZ_MQWB01000001.1"/>
</dbReference>
<comment type="caution">
    <text evidence="3">The sequence shown here is derived from an EMBL/GenBank/DDBJ whole genome shotgun (WGS) entry which is preliminary data.</text>
</comment>
<sequence>MNRFFSSALLLALAAGASGAAAQDNVVITTAVPFLQIEPDSRAAGMGMTGVAIADNAYAPFWNPAGLAGQEGTEVSFTYAPWLPALGADLSFNYVSGKHSMGKAGTLGGHFTYFNLGEQQWTDEIGNSLGDFKSFELAAGASYGVEVGKGLSLGAGGRVIYSNLTGGQEVDDVETQAGLSFGLDLGAIYKLPEIDAGGVGVTPKLGVNLANMGPSIKYLENGIPNAIPTNLRFGTGIDIDLDEFNRVTVAADLNKLIVSRDPETGEYDSFFEALTSSWGERIVDTSGGTQGSCDSRAADDNATNDCELISGFQQLTLGAGLEYWYNDLLALRTGYFYEDPANGNREFLTFGAGIRYNVVGFDLSYIYALADDSPLADQLRFSLLLNVPR</sequence>
<evidence type="ECO:0000313" key="3">
    <source>
        <dbReference type="EMBL" id="OZC04545.1"/>
    </source>
</evidence>
<dbReference type="Gene3D" id="2.40.160.60">
    <property type="entry name" value="Outer membrane protein transport protein (OMPP1/FadL/TodX)"/>
    <property type="match status" value="1"/>
</dbReference>
<evidence type="ECO:0000256" key="1">
    <source>
        <dbReference type="SAM" id="SignalP"/>
    </source>
</evidence>
<accession>A0A259U3E4</accession>
<proteinExistence type="predicted"/>
<dbReference type="NCBIfam" id="NF033709">
    <property type="entry name" value="PorV_fam"/>
    <property type="match status" value="1"/>
</dbReference>
<dbReference type="InterPro" id="IPR047799">
    <property type="entry name" value="T9SS_OM_PorV"/>
</dbReference>